<dbReference type="WBParaSite" id="Pan_g13742.t1">
    <property type="protein sequence ID" value="Pan_g13742.t1"/>
    <property type="gene ID" value="Pan_g13742"/>
</dbReference>
<name>A0A7E4UXH0_PANRE</name>
<reference evidence="2" key="1">
    <citation type="journal article" date="2013" name="Genetics">
        <title>The draft genome and transcriptome of Panagrellus redivivus are shaped by the harsh demands of a free-living lifestyle.</title>
        <authorList>
            <person name="Srinivasan J."/>
            <person name="Dillman A.R."/>
            <person name="Macchietto M.G."/>
            <person name="Heikkinen L."/>
            <person name="Lakso M."/>
            <person name="Fracchia K.M."/>
            <person name="Antoshechkin I."/>
            <person name="Mortazavi A."/>
            <person name="Wong G."/>
            <person name="Sternberg P.W."/>
        </authorList>
    </citation>
    <scope>NUCLEOTIDE SEQUENCE [LARGE SCALE GENOMIC DNA]</scope>
    <source>
        <strain evidence="2">MT8872</strain>
    </source>
</reference>
<dbReference type="Proteomes" id="UP000492821">
    <property type="component" value="Unassembled WGS sequence"/>
</dbReference>
<dbReference type="AlphaFoldDB" id="A0A7E4UXH0"/>
<evidence type="ECO:0000313" key="3">
    <source>
        <dbReference type="WBParaSite" id="Pan_g13742.t1"/>
    </source>
</evidence>
<organism evidence="2 3">
    <name type="scientific">Panagrellus redivivus</name>
    <name type="common">Microworm</name>
    <dbReference type="NCBI Taxonomy" id="6233"/>
    <lineage>
        <taxon>Eukaryota</taxon>
        <taxon>Metazoa</taxon>
        <taxon>Ecdysozoa</taxon>
        <taxon>Nematoda</taxon>
        <taxon>Chromadorea</taxon>
        <taxon>Rhabditida</taxon>
        <taxon>Tylenchina</taxon>
        <taxon>Panagrolaimomorpha</taxon>
        <taxon>Panagrolaimoidea</taxon>
        <taxon>Panagrolaimidae</taxon>
        <taxon>Panagrellus</taxon>
    </lineage>
</organism>
<reference evidence="3" key="2">
    <citation type="submission" date="2020-10" db="UniProtKB">
        <authorList>
            <consortium name="WormBaseParasite"/>
        </authorList>
    </citation>
    <scope>IDENTIFICATION</scope>
</reference>
<keyword evidence="2" id="KW-1185">Reference proteome</keyword>
<proteinExistence type="predicted"/>
<sequence length="221" mass="25260">MSNAEANRSPVETGFVQTKRGRFARKKNIETNLGPDGKPVYTGAQLESAVGRMKSRKEARKEAKEEEKNYVEYRKAEILRAYQPKVGILRVGDDAFPKRRRLAMGFGERKAHYLAIRPKAKYATWIGRKKGVIEAKPKEKKTVVAKAIVTDHSMLPDQSVRTTRETHKMADEEKKHESEDKDVKDKPAAETKDEKKPSAETTAKPEEKKVRKYDFRNPTMT</sequence>
<evidence type="ECO:0000313" key="2">
    <source>
        <dbReference type="Proteomes" id="UP000492821"/>
    </source>
</evidence>
<feature type="region of interest" description="Disordered" evidence="1">
    <location>
        <begin position="48"/>
        <end position="67"/>
    </location>
</feature>
<accession>A0A7E4UXH0</accession>
<evidence type="ECO:0000256" key="1">
    <source>
        <dbReference type="SAM" id="MobiDB-lite"/>
    </source>
</evidence>
<protein>
    <submittedName>
        <fullName evidence="3">Sas10 domain-containing protein</fullName>
    </submittedName>
</protein>
<feature type="compositionally biased region" description="Basic and acidic residues" evidence="1">
    <location>
        <begin position="162"/>
        <end position="215"/>
    </location>
</feature>
<feature type="region of interest" description="Disordered" evidence="1">
    <location>
        <begin position="1"/>
        <end position="42"/>
    </location>
</feature>
<feature type="region of interest" description="Disordered" evidence="1">
    <location>
        <begin position="155"/>
        <end position="221"/>
    </location>
</feature>